<dbReference type="SUPFAM" id="SSF52047">
    <property type="entry name" value="RNI-like"/>
    <property type="match status" value="1"/>
</dbReference>
<accession>A0ABP1E2Z6</accession>
<evidence type="ECO:0000313" key="2">
    <source>
        <dbReference type="Proteomes" id="UP001497453"/>
    </source>
</evidence>
<sequence>MTASQELIFPYDILSEIAEKLCDSKHALGAFALSCRILHSASRRHIFRRIVLKDRTKLDEFLSLLKASPEIAPWVNELRFVVRDGQTVYAVSMTSTHWLFHAASSLPRILPQLHVLEMHGLHLTQSPLGAVLADKFSSCTALRKLSLSAGYFPKSFLSYMLCALPGISSLTLSSVALLCDSQVVALPEPRKVQLRFLECDEYDAVLNRIITTFSENTIRTLVVNKNGPTTTGELVPLLGSSLEHLVIVIRRRHWERPASPEGVVDLRRSSNIRQLEFRHCPMNLSTMLLQLPCPELLQELSFVLDSYDWKNVNEDDFKDLDDCITRHFPSVQRVQFTTVQRDSQVVADGMAGKMLHQLLPAVAAEGILHVNIVTVQGHDEEQNAVAKVQLPQYSPPYQYGFPGMRYH</sequence>
<evidence type="ECO:0008006" key="3">
    <source>
        <dbReference type="Google" id="ProtNLM"/>
    </source>
</evidence>
<dbReference type="EMBL" id="OZ037951">
    <property type="protein sequence ID" value="CAL1714325.1"/>
    <property type="molecule type" value="Genomic_DNA"/>
</dbReference>
<dbReference type="Proteomes" id="UP001497453">
    <property type="component" value="Chromosome 8"/>
</dbReference>
<dbReference type="Gene3D" id="3.80.10.10">
    <property type="entry name" value="Ribonuclease Inhibitor"/>
    <property type="match status" value="1"/>
</dbReference>
<name>A0ABP1E2Z6_9APHY</name>
<evidence type="ECO:0000313" key="1">
    <source>
        <dbReference type="EMBL" id="CAL1714325.1"/>
    </source>
</evidence>
<dbReference type="InterPro" id="IPR032675">
    <property type="entry name" value="LRR_dom_sf"/>
</dbReference>
<organism evidence="1 2">
    <name type="scientific">Somion occarium</name>
    <dbReference type="NCBI Taxonomy" id="3059160"/>
    <lineage>
        <taxon>Eukaryota</taxon>
        <taxon>Fungi</taxon>
        <taxon>Dikarya</taxon>
        <taxon>Basidiomycota</taxon>
        <taxon>Agaricomycotina</taxon>
        <taxon>Agaricomycetes</taxon>
        <taxon>Polyporales</taxon>
        <taxon>Cerrenaceae</taxon>
        <taxon>Somion</taxon>
    </lineage>
</organism>
<proteinExistence type="predicted"/>
<reference evidence="2" key="1">
    <citation type="submission" date="2024-04" db="EMBL/GenBank/DDBJ databases">
        <authorList>
            <person name="Shaw F."/>
            <person name="Minotto A."/>
        </authorList>
    </citation>
    <scope>NUCLEOTIDE SEQUENCE [LARGE SCALE GENOMIC DNA]</scope>
</reference>
<gene>
    <name evidence="1" type="ORF">GFSPODELE1_LOCUS9720</name>
</gene>
<protein>
    <recommendedName>
        <fullName evidence="3">F-box domain-containing protein</fullName>
    </recommendedName>
</protein>
<keyword evidence="2" id="KW-1185">Reference proteome</keyword>